<comment type="caution">
    <text evidence="1">The sequence shown here is derived from an EMBL/GenBank/DDBJ whole genome shotgun (WGS) entry which is preliminary data.</text>
</comment>
<proteinExistence type="predicted"/>
<gene>
    <name evidence="1" type="ORF">PI499_19975</name>
</gene>
<protein>
    <submittedName>
        <fullName evidence="1">Uncharacterized protein</fullName>
    </submittedName>
</protein>
<accession>A0ABT4WW88</accession>
<reference evidence="1 2" key="1">
    <citation type="submission" date="2023-01" db="EMBL/GenBank/DDBJ databases">
        <title>Effects of deletion of Siderophore biosynthase gene in Pseudomonas fragi on quorum sensing and spoliage ability.</title>
        <authorList>
            <person name="Cui F."/>
            <person name="Wang D."/>
            <person name="Liu J."/>
            <person name="Wang Q."/>
            <person name="Li T."/>
            <person name="Li J."/>
        </authorList>
    </citation>
    <scope>NUCLEOTIDE SEQUENCE [LARGE SCALE GENOMIC DNA]</scope>
    <source>
        <strain evidence="1 2">MS-10</strain>
    </source>
</reference>
<dbReference type="RefSeq" id="WP_153336585.1">
    <property type="nucleotide sequence ID" value="NZ_JAQJVI010000038.1"/>
</dbReference>
<name>A0ABT4WW88_PSEFR</name>
<dbReference type="EMBL" id="JAQJVI010000038">
    <property type="protein sequence ID" value="MDA7024147.1"/>
    <property type="molecule type" value="Genomic_DNA"/>
</dbReference>
<organism evidence="1 2">
    <name type="scientific">Pseudomonas fragi</name>
    <dbReference type="NCBI Taxonomy" id="296"/>
    <lineage>
        <taxon>Bacteria</taxon>
        <taxon>Pseudomonadati</taxon>
        <taxon>Pseudomonadota</taxon>
        <taxon>Gammaproteobacteria</taxon>
        <taxon>Pseudomonadales</taxon>
        <taxon>Pseudomonadaceae</taxon>
        <taxon>Pseudomonas</taxon>
    </lineage>
</organism>
<evidence type="ECO:0000313" key="1">
    <source>
        <dbReference type="EMBL" id="MDA7024147.1"/>
    </source>
</evidence>
<keyword evidence="2" id="KW-1185">Reference proteome</keyword>
<dbReference type="Proteomes" id="UP001212337">
    <property type="component" value="Unassembled WGS sequence"/>
</dbReference>
<evidence type="ECO:0000313" key="2">
    <source>
        <dbReference type="Proteomes" id="UP001212337"/>
    </source>
</evidence>
<sequence length="207" mass="23620">MFETYPSPQQNMHLLSVGDDTLVWKIVMHSDATRWFYLTQIFFEPESGEPLHSRMIMISDLHEFLAFANAPWRNSSIGSVYLISPMGGDTPTNDWDFDLLTGVTEFSRDEDGEARYVFDTRWGKGYSVEPDGIWDQKQDGRIVYTSLRKMSPKDYSLEAIKLACEKFKGDLKSALLWLLAPQPALGGKSPCEITEQRILKELGGQRL</sequence>